<evidence type="ECO:0000256" key="1">
    <source>
        <dbReference type="SAM" id="MobiDB-lite"/>
    </source>
</evidence>
<feature type="region of interest" description="Disordered" evidence="1">
    <location>
        <begin position="256"/>
        <end position="412"/>
    </location>
</feature>
<feature type="compositionally biased region" description="Low complexity" evidence="1">
    <location>
        <begin position="1"/>
        <end position="24"/>
    </location>
</feature>
<dbReference type="OrthoDB" id="6162705at2759"/>
<proteinExistence type="predicted"/>
<accession>A0A5B7EEA9</accession>
<name>A0A5B7EEA9_PORTR</name>
<organism evidence="2 3">
    <name type="scientific">Portunus trituberculatus</name>
    <name type="common">Swimming crab</name>
    <name type="synonym">Neptunus trituberculatus</name>
    <dbReference type="NCBI Taxonomy" id="210409"/>
    <lineage>
        <taxon>Eukaryota</taxon>
        <taxon>Metazoa</taxon>
        <taxon>Ecdysozoa</taxon>
        <taxon>Arthropoda</taxon>
        <taxon>Crustacea</taxon>
        <taxon>Multicrustacea</taxon>
        <taxon>Malacostraca</taxon>
        <taxon>Eumalacostraca</taxon>
        <taxon>Eucarida</taxon>
        <taxon>Decapoda</taxon>
        <taxon>Pleocyemata</taxon>
        <taxon>Brachyura</taxon>
        <taxon>Eubrachyura</taxon>
        <taxon>Portunoidea</taxon>
        <taxon>Portunidae</taxon>
        <taxon>Portuninae</taxon>
        <taxon>Portunus</taxon>
    </lineage>
</organism>
<dbReference type="Proteomes" id="UP000324222">
    <property type="component" value="Unassembled WGS sequence"/>
</dbReference>
<evidence type="ECO:0000313" key="3">
    <source>
        <dbReference type="Proteomes" id="UP000324222"/>
    </source>
</evidence>
<feature type="region of interest" description="Disordered" evidence="1">
    <location>
        <begin position="1"/>
        <end position="48"/>
    </location>
</feature>
<dbReference type="EMBL" id="VSRR010002488">
    <property type="protein sequence ID" value="MPC31705.1"/>
    <property type="molecule type" value="Genomic_DNA"/>
</dbReference>
<dbReference type="PRINTS" id="PR01217">
    <property type="entry name" value="PRICHEXTENSN"/>
</dbReference>
<feature type="compositionally biased region" description="Pro residues" evidence="1">
    <location>
        <begin position="351"/>
        <end position="386"/>
    </location>
</feature>
<feature type="compositionally biased region" description="Pro residues" evidence="1">
    <location>
        <begin position="301"/>
        <end position="321"/>
    </location>
</feature>
<evidence type="ECO:0000313" key="2">
    <source>
        <dbReference type="EMBL" id="MPC31705.1"/>
    </source>
</evidence>
<feature type="compositionally biased region" description="Acidic residues" evidence="1">
    <location>
        <begin position="267"/>
        <end position="281"/>
    </location>
</feature>
<feature type="compositionally biased region" description="Low complexity" evidence="1">
    <location>
        <begin position="85"/>
        <end position="95"/>
    </location>
</feature>
<dbReference type="AlphaFoldDB" id="A0A5B7EEA9"/>
<protein>
    <submittedName>
        <fullName evidence="2">Uncharacterized protein</fullName>
    </submittedName>
</protein>
<feature type="compositionally biased region" description="Low complexity" evidence="1">
    <location>
        <begin position="291"/>
        <end position="300"/>
    </location>
</feature>
<sequence length="433" mass="46503">MGEEGLGPPLQPGEGQPGLPKEPGGLLGPGRKVGAKSKSSMGPPPRPFKKARYAWEIKNYEHTVSNMAQSLGGECSVELHDDSQDSQSSDVNSDGSQEDGAPTARDDLPVGGLDRASFMDPRARARPDLMPPIMPAPYPTTYGMMAAPPPPEACPPPGEGPKEGPPVPPDPDAGILRWHARQLCRSILDNTMNRMLENMGFSPVTERSQGIHPLLVLSLSDDEEREAEEAQRALENEALTAAMHHKGLFLPPYHYDPLESATTTDYDSSEEDSDLPDDPGPDDLPPHDPPLRLAPAVARPLPRPPEVQPPSPRRPTPPPRPPEADCEGESQEGKPDLDANKNSTAGDLSPCPEPPHQAPMPAPASTPTPAPTHTPTTTPAPVPVPQEPRAEALKQPGREAQHKAENENNNDKYFVDQAIEVAIKHQGLGYQQA</sequence>
<gene>
    <name evidence="2" type="ORF">E2C01_025001</name>
</gene>
<feature type="compositionally biased region" description="Basic and acidic residues" evidence="1">
    <location>
        <begin position="388"/>
        <end position="412"/>
    </location>
</feature>
<keyword evidence="3" id="KW-1185">Reference proteome</keyword>
<feature type="region of interest" description="Disordered" evidence="1">
    <location>
        <begin position="71"/>
        <end position="113"/>
    </location>
</feature>
<comment type="caution">
    <text evidence="2">The sequence shown here is derived from an EMBL/GenBank/DDBJ whole genome shotgun (WGS) entry which is preliminary data.</text>
</comment>
<reference evidence="2 3" key="1">
    <citation type="submission" date="2019-05" db="EMBL/GenBank/DDBJ databases">
        <title>Another draft genome of Portunus trituberculatus and its Hox gene families provides insights of decapod evolution.</title>
        <authorList>
            <person name="Jeong J.-H."/>
            <person name="Song I."/>
            <person name="Kim S."/>
            <person name="Choi T."/>
            <person name="Kim D."/>
            <person name="Ryu S."/>
            <person name="Kim W."/>
        </authorList>
    </citation>
    <scope>NUCLEOTIDE SEQUENCE [LARGE SCALE GENOMIC DNA]</scope>
    <source>
        <tissue evidence="2">Muscle</tissue>
    </source>
</reference>